<comment type="caution">
    <text evidence="1">The sequence shown here is derived from an EMBL/GenBank/DDBJ whole genome shotgun (WGS) entry which is preliminary data.</text>
</comment>
<sequence length="71" mass="7983">MLVAYVRDALVRTRRQDGDSTVISEPVTGGQPLDLQATDGATSMWVVDGIGNRHRILRTRRRCARPVDLHR</sequence>
<reference evidence="1" key="1">
    <citation type="journal article" date="2014" name="Int. J. Syst. Evol. Microbiol.">
        <title>Complete genome sequence of Corynebacterium casei LMG S-19264T (=DSM 44701T), isolated from a smear-ripened cheese.</title>
        <authorList>
            <consortium name="US DOE Joint Genome Institute (JGI-PGF)"/>
            <person name="Walter F."/>
            <person name="Albersmeier A."/>
            <person name="Kalinowski J."/>
            <person name="Ruckert C."/>
        </authorList>
    </citation>
    <scope>NUCLEOTIDE SEQUENCE</scope>
    <source>
        <strain evidence="1">JCM 1480</strain>
    </source>
</reference>
<dbReference type="Proteomes" id="UP000648535">
    <property type="component" value="Unassembled WGS sequence"/>
</dbReference>
<protein>
    <submittedName>
        <fullName evidence="1">Uncharacterized protein</fullName>
    </submittedName>
</protein>
<dbReference type="AlphaFoldDB" id="A0A8H9GDH7"/>
<gene>
    <name evidence="1" type="ORF">GCM10009769_33890</name>
</gene>
<evidence type="ECO:0000313" key="2">
    <source>
        <dbReference type="Proteomes" id="UP000648535"/>
    </source>
</evidence>
<name>A0A8H9GDH7_9MICO</name>
<accession>A0A8H9GDH7</accession>
<dbReference type="EMBL" id="BMOI01000022">
    <property type="protein sequence ID" value="GGL13134.1"/>
    <property type="molecule type" value="Genomic_DNA"/>
</dbReference>
<organism evidence="1 2">
    <name type="scientific">Curtobacterium luteum</name>
    <dbReference type="NCBI Taxonomy" id="33881"/>
    <lineage>
        <taxon>Bacteria</taxon>
        <taxon>Bacillati</taxon>
        <taxon>Actinomycetota</taxon>
        <taxon>Actinomycetes</taxon>
        <taxon>Micrococcales</taxon>
        <taxon>Microbacteriaceae</taxon>
        <taxon>Curtobacterium</taxon>
    </lineage>
</organism>
<evidence type="ECO:0000313" key="1">
    <source>
        <dbReference type="EMBL" id="GGL13134.1"/>
    </source>
</evidence>
<reference evidence="1" key="2">
    <citation type="submission" date="2020-09" db="EMBL/GenBank/DDBJ databases">
        <authorList>
            <person name="Sun Q."/>
            <person name="Ohkuma M."/>
        </authorList>
    </citation>
    <scope>NUCLEOTIDE SEQUENCE</scope>
    <source>
        <strain evidence="1">JCM 1480</strain>
    </source>
</reference>
<proteinExistence type="predicted"/>